<gene>
    <name evidence="2" type="ORF">UFOPK2214_01405</name>
</gene>
<dbReference type="CDD" id="cd21107">
    <property type="entry name" value="RsiG"/>
    <property type="match status" value="1"/>
</dbReference>
<organism evidence="2">
    <name type="scientific">freshwater metagenome</name>
    <dbReference type="NCBI Taxonomy" id="449393"/>
    <lineage>
        <taxon>unclassified sequences</taxon>
        <taxon>metagenomes</taxon>
        <taxon>ecological metagenomes</taxon>
    </lineage>
</organism>
<evidence type="ECO:0000259" key="1">
    <source>
        <dbReference type="Pfam" id="PF22802"/>
    </source>
</evidence>
<dbReference type="InterPro" id="IPR055209">
    <property type="entry name" value="RsiG-like_dom"/>
</dbReference>
<accession>A0A6J6LPK1</accession>
<sequence length="160" mass="17669">MADEQLTLADIRAQRNALQGEEDAISFVRRLAQGRLDLVQDEQRRRASGAQQPVGSLTDRLADVFGQQHGGGSARPPRETNVPADHPLVLELDQLCEHYQFESMENIDDKSLDELAGALGMFEKSCSGQRHDLFEKIDALTAELVRRVREGGAGSIVKES</sequence>
<dbReference type="InterPro" id="IPR049575">
    <property type="entry name" value="RsiG-like"/>
</dbReference>
<protein>
    <submittedName>
        <fullName evidence="2">Unannotated protein</fullName>
    </submittedName>
</protein>
<feature type="domain" description="RsiG-like" evidence="1">
    <location>
        <begin position="5"/>
        <end position="63"/>
    </location>
</feature>
<dbReference type="Pfam" id="PF22802">
    <property type="entry name" value="RsiG"/>
    <property type="match status" value="1"/>
</dbReference>
<name>A0A6J6LPK1_9ZZZZ</name>
<proteinExistence type="predicted"/>
<dbReference type="EMBL" id="CAEZWJ010000070">
    <property type="protein sequence ID" value="CAB4663651.1"/>
    <property type="molecule type" value="Genomic_DNA"/>
</dbReference>
<reference evidence="2" key="1">
    <citation type="submission" date="2020-05" db="EMBL/GenBank/DDBJ databases">
        <authorList>
            <person name="Chiriac C."/>
            <person name="Salcher M."/>
            <person name="Ghai R."/>
            <person name="Kavagutti S V."/>
        </authorList>
    </citation>
    <scope>NUCLEOTIDE SEQUENCE</scope>
</reference>
<dbReference type="AlphaFoldDB" id="A0A6J6LPK1"/>
<evidence type="ECO:0000313" key="2">
    <source>
        <dbReference type="EMBL" id="CAB4663651.1"/>
    </source>
</evidence>